<dbReference type="Gene3D" id="1.10.150.810">
    <property type="match status" value="1"/>
</dbReference>
<evidence type="ECO:0000256" key="7">
    <source>
        <dbReference type="ARBA" id="ARBA00022723"/>
    </source>
</evidence>
<evidence type="ECO:0000256" key="14">
    <source>
        <dbReference type="ARBA" id="ARBA00023204"/>
    </source>
</evidence>
<dbReference type="GO" id="GO:0070987">
    <property type="term" value="P:error-free translesion synthesis"/>
    <property type="evidence" value="ECO:0007669"/>
    <property type="project" value="UniProtKB-ARBA"/>
</dbReference>
<dbReference type="GO" id="GO:0005634">
    <property type="term" value="C:nucleus"/>
    <property type="evidence" value="ECO:0007669"/>
    <property type="project" value="TreeGrafter"/>
</dbReference>
<dbReference type="GO" id="GO:0006260">
    <property type="term" value="P:DNA replication"/>
    <property type="evidence" value="ECO:0007669"/>
    <property type="project" value="UniProtKB-KW"/>
</dbReference>
<evidence type="ECO:0000256" key="5">
    <source>
        <dbReference type="ARBA" id="ARBA00022695"/>
    </source>
</evidence>
<dbReference type="GO" id="GO:0042276">
    <property type="term" value="P:error-prone translesion synthesis"/>
    <property type="evidence" value="ECO:0007669"/>
    <property type="project" value="TreeGrafter"/>
</dbReference>
<evidence type="ECO:0000256" key="11">
    <source>
        <dbReference type="ARBA" id="ARBA00022842"/>
    </source>
</evidence>
<accession>A0A9N9UX80</accession>
<organism evidence="21 22">
    <name type="scientific">Clonostachys byssicola</name>
    <dbReference type="NCBI Taxonomy" id="160290"/>
    <lineage>
        <taxon>Eukaryota</taxon>
        <taxon>Fungi</taxon>
        <taxon>Dikarya</taxon>
        <taxon>Ascomycota</taxon>
        <taxon>Pezizomycotina</taxon>
        <taxon>Sordariomycetes</taxon>
        <taxon>Hypocreomycetidae</taxon>
        <taxon>Hypocreales</taxon>
        <taxon>Bionectriaceae</taxon>
        <taxon>Clonostachys</taxon>
    </lineage>
</organism>
<keyword evidence="10" id="KW-0862">Zinc</keyword>
<comment type="catalytic activity">
    <reaction evidence="15">
        <text>DNA(n) + a 2'-deoxyribonucleoside 5'-triphosphate = DNA(n+1) + diphosphate</text>
        <dbReference type="Rhea" id="RHEA:22508"/>
        <dbReference type="Rhea" id="RHEA-COMP:17339"/>
        <dbReference type="Rhea" id="RHEA-COMP:17340"/>
        <dbReference type="ChEBI" id="CHEBI:33019"/>
        <dbReference type="ChEBI" id="CHEBI:61560"/>
        <dbReference type="ChEBI" id="CHEBI:173112"/>
        <dbReference type="EC" id="2.7.7.7"/>
    </reaction>
</comment>
<dbReference type="InterPro" id="IPR001126">
    <property type="entry name" value="UmuC"/>
</dbReference>
<evidence type="ECO:0000256" key="15">
    <source>
        <dbReference type="ARBA" id="ARBA00049244"/>
    </source>
</evidence>
<dbReference type="InterPro" id="IPR043502">
    <property type="entry name" value="DNA/RNA_pol_sf"/>
</dbReference>
<dbReference type="Gene3D" id="3.30.70.270">
    <property type="match status" value="1"/>
</dbReference>
<reference evidence="21" key="1">
    <citation type="submission" date="2021-10" db="EMBL/GenBank/DDBJ databases">
        <authorList>
            <person name="Piombo E."/>
        </authorList>
    </citation>
    <scope>NUCLEOTIDE SEQUENCE</scope>
</reference>
<evidence type="ECO:0000256" key="10">
    <source>
        <dbReference type="ARBA" id="ARBA00022833"/>
    </source>
</evidence>
<keyword evidence="13" id="KW-0496">Mitochondrion</keyword>
<dbReference type="InterPro" id="IPR022880">
    <property type="entry name" value="DNApol_IV"/>
</dbReference>
<evidence type="ECO:0000313" key="22">
    <source>
        <dbReference type="Proteomes" id="UP000754883"/>
    </source>
</evidence>
<keyword evidence="9 16" id="KW-0863">Zinc-finger</keyword>
<dbReference type="GO" id="GO:0005739">
    <property type="term" value="C:mitochondrion"/>
    <property type="evidence" value="ECO:0007669"/>
    <property type="project" value="UniProtKB-SubCell"/>
</dbReference>
<dbReference type="FunFam" id="3.30.1490.100:FF:000004">
    <property type="entry name" value="DNA polymerase IV"/>
    <property type="match status" value="1"/>
</dbReference>
<dbReference type="InterPro" id="IPR006642">
    <property type="entry name" value="Rad18_UBZ4"/>
</dbReference>
<dbReference type="GO" id="GO:0003684">
    <property type="term" value="F:damaged DNA binding"/>
    <property type="evidence" value="ECO:0007669"/>
    <property type="project" value="InterPro"/>
</dbReference>
<comment type="caution">
    <text evidence="21">The sequence shown here is derived from an EMBL/GenBank/DDBJ whole genome shotgun (WGS) entry which is preliminary data.</text>
</comment>
<keyword evidence="7" id="KW-0479">Metal-binding</keyword>
<dbReference type="Pfam" id="PF11799">
    <property type="entry name" value="IMS_C"/>
    <property type="match status" value="1"/>
</dbReference>
<evidence type="ECO:0000313" key="21">
    <source>
        <dbReference type="EMBL" id="CAH0002513.1"/>
    </source>
</evidence>
<evidence type="ECO:0000256" key="2">
    <source>
        <dbReference type="ARBA" id="ARBA00012417"/>
    </source>
</evidence>
<proteinExistence type="predicted"/>
<evidence type="ECO:0000256" key="13">
    <source>
        <dbReference type="ARBA" id="ARBA00023128"/>
    </source>
</evidence>
<dbReference type="OrthoDB" id="1747274at2759"/>
<dbReference type="FunFam" id="3.40.1170.60:FF:000012">
    <property type="entry name" value="Putative DNA-directed polymerase kappa"/>
    <property type="match status" value="1"/>
</dbReference>
<dbReference type="PROSITE" id="PS51908">
    <property type="entry name" value="ZF_UBZ4"/>
    <property type="match status" value="1"/>
</dbReference>
<dbReference type="Gene3D" id="1.10.150.20">
    <property type="entry name" value="5' to 3' exonuclease, C-terminal subdomain"/>
    <property type="match status" value="1"/>
</dbReference>
<dbReference type="InterPro" id="IPR050116">
    <property type="entry name" value="DNA_polymerase-Y"/>
</dbReference>
<dbReference type="SUPFAM" id="SSF56672">
    <property type="entry name" value="DNA/RNA polymerases"/>
    <property type="match status" value="1"/>
</dbReference>
<feature type="coiled-coil region" evidence="17">
    <location>
        <begin position="374"/>
        <end position="401"/>
    </location>
</feature>
<dbReference type="Pfam" id="PF00817">
    <property type="entry name" value="IMS"/>
    <property type="match status" value="1"/>
</dbReference>
<dbReference type="Gene3D" id="3.40.1170.60">
    <property type="match status" value="1"/>
</dbReference>
<keyword evidence="14 16" id="KW-0234">DNA repair</keyword>
<gene>
    <name evidence="21" type="ORF">CBYS24578_00002065</name>
</gene>
<keyword evidence="11" id="KW-0460">Magnesium</keyword>
<dbReference type="PANTHER" id="PTHR11076:SF33">
    <property type="entry name" value="DNA POLYMERASE KAPPA"/>
    <property type="match status" value="1"/>
</dbReference>
<evidence type="ECO:0000256" key="16">
    <source>
        <dbReference type="PROSITE-ProRule" id="PRU01256"/>
    </source>
</evidence>
<evidence type="ECO:0000256" key="18">
    <source>
        <dbReference type="SAM" id="MobiDB-lite"/>
    </source>
</evidence>
<dbReference type="GO" id="GO:0006281">
    <property type="term" value="P:DNA repair"/>
    <property type="evidence" value="ECO:0007669"/>
    <property type="project" value="UniProtKB-KW"/>
</dbReference>
<name>A0A9N9UX80_9HYPO</name>
<keyword evidence="6" id="KW-0235">DNA replication</keyword>
<dbReference type="InterPro" id="IPR036775">
    <property type="entry name" value="DNA_pol_Y-fam_lit_finger_sf"/>
</dbReference>
<evidence type="ECO:0000259" key="19">
    <source>
        <dbReference type="PROSITE" id="PS50173"/>
    </source>
</evidence>
<dbReference type="GO" id="GO:0008270">
    <property type="term" value="F:zinc ion binding"/>
    <property type="evidence" value="ECO:0007669"/>
    <property type="project" value="UniProtKB-KW"/>
</dbReference>
<protein>
    <recommendedName>
        <fullName evidence="3">DNA polymerase kappa</fullName>
        <ecNumber evidence="2">2.7.7.7</ecNumber>
    </recommendedName>
</protein>
<dbReference type="PROSITE" id="PS50173">
    <property type="entry name" value="UMUC"/>
    <property type="match status" value="1"/>
</dbReference>
<dbReference type="PANTHER" id="PTHR11076">
    <property type="entry name" value="DNA REPAIR POLYMERASE UMUC / TRANSFERASE FAMILY MEMBER"/>
    <property type="match status" value="1"/>
</dbReference>
<dbReference type="Gene3D" id="3.30.1490.100">
    <property type="entry name" value="DNA polymerase, Y-family, little finger domain"/>
    <property type="match status" value="1"/>
</dbReference>
<keyword evidence="5" id="KW-0548">Nucleotidyltransferase</keyword>
<dbReference type="GO" id="GO:0003887">
    <property type="term" value="F:DNA-directed DNA polymerase activity"/>
    <property type="evidence" value="ECO:0007669"/>
    <property type="project" value="UniProtKB-KW"/>
</dbReference>
<dbReference type="Gene3D" id="3.30.160.60">
    <property type="entry name" value="Classic Zinc Finger"/>
    <property type="match status" value="1"/>
</dbReference>
<evidence type="ECO:0000256" key="1">
    <source>
        <dbReference type="ARBA" id="ARBA00004173"/>
    </source>
</evidence>
<evidence type="ECO:0000256" key="6">
    <source>
        <dbReference type="ARBA" id="ARBA00022705"/>
    </source>
</evidence>
<keyword evidence="17" id="KW-0175">Coiled coil</keyword>
<dbReference type="SMART" id="SM00734">
    <property type="entry name" value="ZnF_Rad18"/>
    <property type="match status" value="1"/>
</dbReference>
<dbReference type="InterPro" id="IPR017961">
    <property type="entry name" value="DNA_pol_Y-fam_little_finger"/>
</dbReference>
<evidence type="ECO:0000256" key="12">
    <source>
        <dbReference type="ARBA" id="ARBA00022932"/>
    </source>
</evidence>
<keyword evidence="12" id="KW-0239">DNA-directed DNA polymerase</keyword>
<evidence type="ECO:0000256" key="4">
    <source>
        <dbReference type="ARBA" id="ARBA00022679"/>
    </source>
</evidence>
<keyword evidence="22" id="KW-1185">Reference proteome</keyword>
<comment type="subcellular location">
    <subcellularLocation>
        <location evidence="1">Mitochondrion</location>
    </subcellularLocation>
</comment>
<sequence length="570" mass="63812">MAHSTGSNQAIKPGSTLLKSFVGVAAIKKGYEGVDRDKASHDESTTVQSMRIARTVYEASKDSLYFSHQQKRDQAITEKCNALVERKRLLEESDTTSQLVHADKVVARLKENRDLSQSIVHIDCDAFYASVEQHDRPDLKDVPFAVGDTVVAACNYIARKTGCRAGMVIAVAKKMCPNLTIVKPNHDRYREVMAQICKAMEKYDPGYEICGTDEAYLNITKYCTEFGTKPWDVVESLRKDIRHETGIAVAAGIAANIQLAKISSTFIKPDGQYQLPSEPDIIMAFIKDLPVRKVTGIGYTLDRQLASIGIATCDDIFSQRQFLRDLFGDRLFEFLLEVYLGCGRTELQATLEQQKKSASIERTFKETSAPDIIERNLRTVCEDVEAKLKELNRAGQTLTVKVKMNDFESYSKQMKLPKAISSARDIFQHSLPFVKATVASKPHQACRLLGVRLTQLVSKEYTLSAAFQRMADRSTHSESDSLLGVKEKELPSPAGKRKLGDNLESCELSPRKKKLNLATESSEINPLESFRCPSEMIRCPICDQDQPPDNVLFNQHLDICLSLSEIQKYS</sequence>
<dbReference type="AlphaFoldDB" id="A0A9N9UX80"/>
<dbReference type="InterPro" id="IPR043128">
    <property type="entry name" value="Rev_trsase/Diguanyl_cyclase"/>
</dbReference>
<dbReference type="EMBL" id="CABFNO020001560">
    <property type="protein sequence ID" value="CAH0002513.1"/>
    <property type="molecule type" value="Genomic_DNA"/>
</dbReference>
<feature type="domain" description="UBZ4-type" evidence="20">
    <location>
        <begin position="536"/>
        <end position="565"/>
    </location>
</feature>
<evidence type="ECO:0000256" key="3">
    <source>
        <dbReference type="ARBA" id="ARBA00016178"/>
    </source>
</evidence>
<evidence type="ECO:0000256" key="8">
    <source>
        <dbReference type="ARBA" id="ARBA00022763"/>
    </source>
</evidence>
<feature type="compositionally biased region" description="Basic and acidic residues" evidence="18">
    <location>
        <begin position="477"/>
        <end position="490"/>
    </location>
</feature>
<dbReference type="CDD" id="cd03586">
    <property type="entry name" value="PolY_Pol_IV_kappa"/>
    <property type="match status" value="1"/>
</dbReference>
<keyword evidence="4" id="KW-0808">Transferase</keyword>
<evidence type="ECO:0000256" key="9">
    <source>
        <dbReference type="ARBA" id="ARBA00022771"/>
    </source>
</evidence>
<dbReference type="Proteomes" id="UP000754883">
    <property type="component" value="Unassembled WGS sequence"/>
</dbReference>
<evidence type="ECO:0000259" key="20">
    <source>
        <dbReference type="PROSITE" id="PS51908"/>
    </source>
</evidence>
<dbReference type="EC" id="2.7.7.7" evidence="2"/>
<feature type="region of interest" description="Disordered" evidence="18">
    <location>
        <begin position="477"/>
        <end position="503"/>
    </location>
</feature>
<feature type="domain" description="UmuC" evidence="19">
    <location>
        <begin position="119"/>
        <end position="298"/>
    </location>
</feature>
<dbReference type="SUPFAM" id="SSF100879">
    <property type="entry name" value="Lesion bypass DNA polymerase (Y-family), little finger domain"/>
    <property type="match status" value="1"/>
</dbReference>
<keyword evidence="8 16" id="KW-0227">DNA damage</keyword>
<evidence type="ECO:0000256" key="17">
    <source>
        <dbReference type="SAM" id="Coils"/>
    </source>
</evidence>